<dbReference type="Proteomes" id="UP000241690">
    <property type="component" value="Unassembled WGS sequence"/>
</dbReference>
<sequence length="152" mass="16587">MELSSVCTSRCKQTSTLPTFKAPSSQGTLHATRSATLIDVERRKTALHDVLLAKSLLGISLYISRPGPSACPEISQAQSNQRVQPLPNLVTPLVIQPSSNIQLQPFLSNLHPTIAYCTTNCSISTSNIHTSRTRPMHLRHRRSPLDTAAAAY</sequence>
<evidence type="ECO:0000256" key="1">
    <source>
        <dbReference type="SAM" id="MobiDB-lite"/>
    </source>
</evidence>
<evidence type="ECO:0000313" key="3">
    <source>
        <dbReference type="Proteomes" id="UP000241690"/>
    </source>
</evidence>
<gene>
    <name evidence="2" type="ORF">M431DRAFT_548828</name>
</gene>
<feature type="compositionally biased region" description="Basic residues" evidence="1">
    <location>
        <begin position="132"/>
        <end position="142"/>
    </location>
</feature>
<protein>
    <submittedName>
        <fullName evidence="2">Uncharacterized protein</fullName>
    </submittedName>
</protein>
<reference evidence="2 3" key="1">
    <citation type="submission" date="2016-07" db="EMBL/GenBank/DDBJ databases">
        <title>Multiple horizontal gene transfer events from other fungi enriched the ability of initially mycotrophic Trichoderma (Ascomycota) to feed on dead plant biomass.</title>
        <authorList>
            <consortium name="DOE Joint Genome Institute"/>
            <person name="Aerts A."/>
            <person name="Atanasova L."/>
            <person name="Chenthamara K."/>
            <person name="Zhang J."/>
            <person name="Grujic M."/>
            <person name="Henrissat B."/>
            <person name="Kuo A."/>
            <person name="Salamov A."/>
            <person name="Lipzen A."/>
            <person name="Labutti K."/>
            <person name="Barry K."/>
            <person name="Miao Y."/>
            <person name="Rahimi M.J."/>
            <person name="Shen Q."/>
            <person name="Grigoriev I.V."/>
            <person name="Kubicek C.P."/>
            <person name="Druzhinina I.S."/>
        </authorList>
    </citation>
    <scope>NUCLEOTIDE SEQUENCE [LARGE SCALE GENOMIC DNA]</scope>
    <source>
        <strain evidence="2 3">CBS 226.95</strain>
    </source>
</reference>
<name>A0A2T4AMG8_TRIHA</name>
<dbReference type="GeneID" id="36629851"/>
<feature type="region of interest" description="Disordered" evidence="1">
    <location>
        <begin position="132"/>
        <end position="152"/>
    </location>
</feature>
<dbReference type="RefSeq" id="XP_024777941.1">
    <property type="nucleotide sequence ID" value="XM_024921271.1"/>
</dbReference>
<proteinExistence type="predicted"/>
<organism evidence="2 3">
    <name type="scientific">Trichoderma harzianum CBS 226.95</name>
    <dbReference type="NCBI Taxonomy" id="983964"/>
    <lineage>
        <taxon>Eukaryota</taxon>
        <taxon>Fungi</taxon>
        <taxon>Dikarya</taxon>
        <taxon>Ascomycota</taxon>
        <taxon>Pezizomycotina</taxon>
        <taxon>Sordariomycetes</taxon>
        <taxon>Hypocreomycetidae</taxon>
        <taxon>Hypocreales</taxon>
        <taxon>Hypocreaceae</taxon>
        <taxon>Trichoderma</taxon>
    </lineage>
</organism>
<evidence type="ECO:0000313" key="2">
    <source>
        <dbReference type="EMBL" id="PTB58264.1"/>
    </source>
</evidence>
<dbReference type="EMBL" id="KZ679677">
    <property type="protein sequence ID" value="PTB58264.1"/>
    <property type="molecule type" value="Genomic_DNA"/>
</dbReference>
<accession>A0A2T4AMG8</accession>
<keyword evidence="3" id="KW-1185">Reference proteome</keyword>
<dbReference type="AlphaFoldDB" id="A0A2T4AMG8"/>